<feature type="transmembrane region" description="Helical" evidence="4">
    <location>
        <begin position="27"/>
        <end position="45"/>
    </location>
</feature>
<evidence type="ECO:0000256" key="1">
    <source>
        <dbReference type="ARBA" id="ARBA00022741"/>
    </source>
</evidence>
<dbReference type="PROSITE" id="PS50901">
    <property type="entry name" value="FTSK"/>
    <property type="match status" value="1"/>
</dbReference>
<dbReference type="Pfam" id="PF01580">
    <property type="entry name" value="FtsK_SpoIIIE"/>
    <property type="match status" value="1"/>
</dbReference>
<organism evidence="6 7">
    <name type="scientific">Microbacterium marinum</name>
    <dbReference type="NCBI Taxonomy" id="421115"/>
    <lineage>
        <taxon>Bacteria</taxon>
        <taxon>Bacillati</taxon>
        <taxon>Actinomycetota</taxon>
        <taxon>Actinomycetes</taxon>
        <taxon>Micrococcales</taxon>
        <taxon>Microbacteriaceae</taxon>
        <taxon>Microbacterium</taxon>
    </lineage>
</organism>
<comment type="caution">
    <text evidence="6">The sequence shown here is derived from an EMBL/GenBank/DDBJ whole genome shotgun (WGS) entry which is preliminary data.</text>
</comment>
<dbReference type="InterPro" id="IPR002543">
    <property type="entry name" value="FtsK_dom"/>
</dbReference>
<feature type="binding site" evidence="3">
    <location>
        <begin position="363"/>
        <end position="370"/>
    </location>
    <ligand>
        <name>ATP</name>
        <dbReference type="ChEBI" id="CHEBI:30616"/>
    </ligand>
</feature>
<proteinExistence type="predicted"/>
<dbReference type="PANTHER" id="PTHR22683">
    <property type="entry name" value="SPORULATION PROTEIN RELATED"/>
    <property type="match status" value="1"/>
</dbReference>
<dbReference type="InterPro" id="IPR027417">
    <property type="entry name" value="P-loop_NTPase"/>
</dbReference>
<evidence type="ECO:0000313" key="6">
    <source>
        <dbReference type="EMBL" id="MBB4666478.1"/>
    </source>
</evidence>
<dbReference type="SUPFAM" id="SSF52540">
    <property type="entry name" value="P-loop containing nucleoside triphosphate hydrolases"/>
    <property type="match status" value="2"/>
</dbReference>
<keyword evidence="4" id="KW-0472">Membrane</keyword>
<dbReference type="PANTHER" id="PTHR22683:SF1">
    <property type="entry name" value="TYPE VII SECRETION SYSTEM PROTEIN ESSC"/>
    <property type="match status" value="1"/>
</dbReference>
<dbReference type="InterPro" id="IPR050206">
    <property type="entry name" value="FtsK/SpoIIIE/SftA"/>
</dbReference>
<dbReference type="Gene3D" id="3.40.50.300">
    <property type="entry name" value="P-loop containing nucleotide triphosphate hydrolases"/>
    <property type="match status" value="3"/>
</dbReference>
<protein>
    <submittedName>
        <fullName evidence="6">S-DNA-T family DNA segregation ATPase FtsK/SpoIIIE</fullName>
    </submittedName>
</protein>
<evidence type="ECO:0000256" key="4">
    <source>
        <dbReference type="SAM" id="Phobius"/>
    </source>
</evidence>
<dbReference type="RefSeq" id="WP_343065959.1">
    <property type="nucleotide sequence ID" value="NZ_JACHMD010000001.1"/>
</dbReference>
<evidence type="ECO:0000259" key="5">
    <source>
        <dbReference type="PROSITE" id="PS50901"/>
    </source>
</evidence>
<keyword evidence="2 3" id="KW-0067">ATP-binding</keyword>
<keyword evidence="4" id="KW-1133">Transmembrane helix</keyword>
<name>A0A7W7BPI9_9MICO</name>
<dbReference type="AlphaFoldDB" id="A0A7W7BPI9"/>
<dbReference type="Proteomes" id="UP000573729">
    <property type="component" value="Unassembled WGS sequence"/>
</dbReference>
<keyword evidence="4" id="KW-0812">Transmembrane</keyword>
<reference evidence="6 7" key="1">
    <citation type="submission" date="2020-08" db="EMBL/GenBank/DDBJ databases">
        <title>Sequencing the genomes of 1000 actinobacteria strains.</title>
        <authorList>
            <person name="Klenk H.-P."/>
        </authorList>
    </citation>
    <scope>NUCLEOTIDE SEQUENCE [LARGE SCALE GENOMIC DNA]</scope>
    <source>
        <strain evidence="6 7">DSM 24947</strain>
    </source>
</reference>
<accession>A0A7W7BPI9</accession>
<dbReference type="EMBL" id="JACHMD010000001">
    <property type="protein sequence ID" value="MBB4666478.1"/>
    <property type="molecule type" value="Genomic_DNA"/>
</dbReference>
<dbReference type="GO" id="GO:0003677">
    <property type="term" value="F:DNA binding"/>
    <property type="evidence" value="ECO:0007669"/>
    <property type="project" value="InterPro"/>
</dbReference>
<evidence type="ECO:0000313" key="7">
    <source>
        <dbReference type="Proteomes" id="UP000573729"/>
    </source>
</evidence>
<gene>
    <name evidence="6" type="ORF">BKA24_001187</name>
</gene>
<keyword evidence="1 3" id="KW-0547">Nucleotide-binding</keyword>
<feature type="domain" description="FtsK" evidence="5">
    <location>
        <begin position="345"/>
        <end position="528"/>
    </location>
</feature>
<keyword evidence="7" id="KW-1185">Reference proteome</keyword>
<dbReference type="GO" id="GO:0005524">
    <property type="term" value="F:ATP binding"/>
    <property type="evidence" value="ECO:0007669"/>
    <property type="project" value="UniProtKB-UniRule"/>
</dbReference>
<evidence type="ECO:0000256" key="2">
    <source>
        <dbReference type="ARBA" id="ARBA00022840"/>
    </source>
</evidence>
<dbReference type="CDD" id="cd01127">
    <property type="entry name" value="TrwB_TraG_TraD_VirD4"/>
    <property type="match status" value="1"/>
</dbReference>
<sequence length="914" mass="96069">MTTSIPVLPDEPLTLPRAAMPAPRPPLPLLTAIVPVAGAVVLWAVTGSVYALWFALLGPLIAVASIADGARNSRRLRRRDTAEAARAIDRTRREVARRHDVEREERWTRHPDVLGYLRHPASIWRAVPEREGVLVVGAGDGRSEVRISGGEGDQQAIDVRRDAARIARVPVLVPMTAGVAVIGPQPFAAAVARGLALQACLCLAPGRVRLGDEGPSWADAAPHRHAATGHLLQLSEDGGLVGADVDIPIVVVAEGAPPPPRCAAVLRLTGPARARLDIDGRTHDVDVEPISLGQAVQAANMLTTRAESALGHRAGEAPLPLDDLIRLAPAPRPDALVASFASVTAEALAVDLVRDGPHAVVIGVTGSGKSELLTSWVVSLCARHTPQQVAFLLVDFKGGRTFDHLLPLPHVTGVLTDLDEAAAVRAIESLRAEVRHRERVLGGLGARDVAEAGDALGRLVIVVDEYAALVAAQPGLHDLFGDLAARGRALGIHLVLSAQRAAGVFRDAVLANAPLRIALRVTDAADSRAVLGVDDASRLSGRPHARGVALIRRAGDTVPQAAQVARCEGGTIEEIAGRGGDPARRPWLPALPPRIDLDGIRRADAVVLGIADEPELQRQSPVVWHPADTSLAVIGGPSSGRSSVLRTIADQTGAVVIPSDAEGAWDGITRLADLPAGSTVVVDDLDALVARLPGEYGAQVLDALESAVRGGRARGIRVCVSAQRLHGGVARLIEGMHRRVILGFASRADHVAAGGEASDHVADLPVGRGRIGRTLVQFAVASDEATVRSAGAGSVLSWQPGRRAAAVVLPAGRRSRRLVAQWESWGVEVATVEGATELRRGTVLVGPPDAWLAQWRLLAQARAEADLIVDAACAAEYRALVGARDLPPFALPGADRAWWNAPDRMPRRIVLAAD</sequence>
<feature type="transmembrane region" description="Helical" evidence="4">
    <location>
        <begin position="51"/>
        <end position="70"/>
    </location>
</feature>
<evidence type="ECO:0000256" key="3">
    <source>
        <dbReference type="PROSITE-ProRule" id="PRU00289"/>
    </source>
</evidence>